<dbReference type="EMBL" id="BMVW01000024">
    <property type="protein sequence ID" value="GGZ40329.1"/>
    <property type="molecule type" value="Genomic_DNA"/>
</dbReference>
<evidence type="ECO:0000313" key="3">
    <source>
        <dbReference type="EMBL" id="GGZ40329.1"/>
    </source>
</evidence>
<name>A0A918QB10_9ACTN</name>
<gene>
    <name evidence="3" type="ORF">GCM10010365_71310</name>
</gene>
<proteinExistence type="predicted"/>
<keyword evidence="4" id="KW-1185">Reference proteome</keyword>
<feature type="coiled-coil region" evidence="1">
    <location>
        <begin position="269"/>
        <end position="300"/>
    </location>
</feature>
<feature type="compositionally biased region" description="Basic residues" evidence="2">
    <location>
        <begin position="475"/>
        <end position="486"/>
    </location>
</feature>
<dbReference type="Proteomes" id="UP000622166">
    <property type="component" value="Unassembled WGS sequence"/>
</dbReference>
<dbReference type="RefSeq" id="WP_229859854.1">
    <property type="nucleotide sequence ID" value="NZ_BMVW01000024.1"/>
</dbReference>
<feature type="region of interest" description="Disordered" evidence="2">
    <location>
        <begin position="459"/>
        <end position="486"/>
    </location>
</feature>
<accession>A0A918QB10</accession>
<protein>
    <submittedName>
        <fullName evidence="3">Uncharacterized protein</fullName>
    </submittedName>
</protein>
<feature type="region of interest" description="Disordered" evidence="2">
    <location>
        <begin position="1"/>
        <end position="24"/>
    </location>
</feature>
<evidence type="ECO:0000256" key="2">
    <source>
        <dbReference type="SAM" id="MobiDB-lite"/>
    </source>
</evidence>
<dbReference type="AlphaFoldDB" id="A0A918QB10"/>
<comment type="caution">
    <text evidence="3">The sequence shown here is derived from an EMBL/GenBank/DDBJ whole genome shotgun (WGS) entry which is preliminary data.</text>
</comment>
<keyword evidence="1" id="KW-0175">Coiled coil</keyword>
<evidence type="ECO:0000256" key="1">
    <source>
        <dbReference type="SAM" id="Coils"/>
    </source>
</evidence>
<organism evidence="3 4">
    <name type="scientific">Streptomyces poonensis</name>
    <dbReference type="NCBI Taxonomy" id="68255"/>
    <lineage>
        <taxon>Bacteria</taxon>
        <taxon>Bacillati</taxon>
        <taxon>Actinomycetota</taxon>
        <taxon>Actinomycetes</taxon>
        <taxon>Kitasatosporales</taxon>
        <taxon>Streptomycetaceae</taxon>
        <taxon>Streptomyces</taxon>
    </lineage>
</organism>
<sequence length="486" mass="53101">MSSSTTGLVPVHIGQPEPGSEEEQGLLFRRERALNRMGPPEPLLVPGDVPWERHGLVPRWWGMESSDCPAAVEPGFFSGQGHEEFQRFLGGAQQRGEVALVFAVVGHADGDRPRNPLSSVDASVRLGDQSTSAGGRRLPKGMRPEIPPGLEGADRDLAIRLLTRPEGAPWWSLKLYGSQSYNGDGSGRVDHPAAGELHPILVDSLGEPVVAAWTSPEGDQRWYLIPDATHWESVLGWLVHRALPEYVPAALRRARSPFFIDPDLQTVGEQSARDALEDLEARYAAEKQRLEDELRRAKETAEPVRYGLLYGSGTELVHAVARVLTVAGMHAVDLDEELGGTKSADLLVGADGMASRLVEVKGASGPAQEHLVGHLQRHLETWPQLRPDETVSDGVLIVNHQHKLHPSERTAAVYARPEFVASLDSLPVTVISTVELFNWWRAADWTAIRTAVLGDAAATAQSATPVNPPQPPSAQRRRWWSGGRHQ</sequence>
<feature type="region of interest" description="Disordered" evidence="2">
    <location>
        <begin position="111"/>
        <end position="149"/>
    </location>
</feature>
<reference evidence="3" key="1">
    <citation type="journal article" date="2014" name="Int. J. Syst. Evol. Microbiol.">
        <title>Complete genome sequence of Corynebacterium casei LMG S-19264T (=DSM 44701T), isolated from a smear-ripened cheese.</title>
        <authorList>
            <consortium name="US DOE Joint Genome Institute (JGI-PGF)"/>
            <person name="Walter F."/>
            <person name="Albersmeier A."/>
            <person name="Kalinowski J."/>
            <person name="Ruckert C."/>
        </authorList>
    </citation>
    <scope>NUCLEOTIDE SEQUENCE</scope>
    <source>
        <strain evidence="3">JCM 4815</strain>
    </source>
</reference>
<evidence type="ECO:0000313" key="4">
    <source>
        <dbReference type="Proteomes" id="UP000622166"/>
    </source>
</evidence>
<reference evidence="3" key="2">
    <citation type="submission" date="2020-09" db="EMBL/GenBank/DDBJ databases">
        <authorList>
            <person name="Sun Q."/>
            <person name="Ohkuma M."/>
        </authorList>
    </citation>
    <scope>NUCLEOTIDE SEQUENCE</scope>
    <source>
        <strain evidence="3">JCM 4815</strain>
    </source>
</reference>